<gene>
    <name evidence="6" type="ORF">BGL_2c05780</name>
</gene>
<keyword evidence="6" id="KW-0560">Oxidoreductase</keyword>
<dbReference type="InterPro" id="IPR017927">
    <property type="entry name" value="FAD-bd_FR_type"/>
</dbReference>
<dbReference type="GO" id="GO:0051537">
    <property type="term" value="F:2 iron, 2 sulfur cluster binding"/>
    <property type="evidence" value="ECO:0007669"/>
    <property type="project" value="UniProtKB-KW"/>
</dbReference>
<reference evidence="6 7" key="2">
    <citation type="journal article" date="2016" name="Appl. Microbiol. Biotechnol.">
        <title>Mutations improving production and secretion of extracellular lipase by Burkholderia glumae PG1.</title>
        <authorList>
            <person name="Knapp A."/>
            <person name="Voget S."/>
            <person name="Gao R."/>
            <person name="Zaburannyi N."/>
            <person name="Krysciak D."/>
            <person name="Breuer M."/>
            <person name="Hauer B."/>
            <person name="Streit W.R."/>
            <person name="Muller R."/>
            <person name="Daniel R."/>
            <person name="Jaeger K.E."/>
        </authorList>
    </citation>
    <scope>NUCLEOTIDE SEQUENCE [LARGE SCALE GENOMIC DNA]</scope>
    <source>
        <strain evidence="6 7">PG1</strain>
    </source>
</reference>
<keyword evidence="2" id="KW-0408">Iron</keyword>
<reference evidence="7" key="1">
    <citation type="submission" date="2011-03" db="EMBL/GenBank/DDBJ databases">
        <authorList>
            <person name="Voget S."/>
            <person name="Streit W.R."/>
            <person name="Jaeger K.E."/>
            <person name="Daniel R."/>
        </authorList>
    </citation>
    <scope>NUCLEOTIDE SEQUENCE [LARGE SCALE GENOMIC DNA]</scope>
    <source>
        <strain evidence="7">PG1</strain>
    </source>
</reference>
<evidence type="ECO:0000256" key="2">
    <source>
        <dbReference type="ARBA" id="ARBA00022714"/>
    </source>
</evidence>
<dbReference type="PROSITE" id="PS00197">
    <property type="entry name" value="2FE2S_FER_1"/>
    <property type="match status" value="1"/>
</dbReference>
<sequence length="340" mass="36496">MSYRIELTTRDGARFDFSCEPGQDVLAAAAEASITLPSQCRRGSCGACQANAVVGDYAMRDTSADALPAGQPDAVLLCRTVPLGDLRLTAPYDAAKVLLHPVPARAATIAALDAIAADTLRVELQVVPDGVSGSAVEFEPGQFAELEVPGSGRRRPYSLANTSNWDGRLEFLIRLRAGGWFSTYLRERARPGDALTVHVPMGGFGLFAESLRPRWFVAGGTGLAPILSMLRRMAEYQEMVDARLFFGVNHQNELIMLDELDRLRAGLPQLRVELCVWRPDEAWAGFRGTPADALGAALAQAAAMPDIYVCGPPPLVKGVREVALAAGVPDAQFASERFAV</sequence>
<dbReference type="Gene3D" id="3.40.50.80">
    <property type="entry name" value="Nucleotide-binding domain of ferredoxin-NADP reductase (FNR) module"/>
    <property type="match status" value="1"/>
</dbReference>
<evidence type="ECO:0000313" key="7">
    <source>
        <dbReference type="Proteomes" id="UP000031838"/>
    </source>
</evidence>
<dbReference type="InterPro" id="IPR008333">
    <property type="entry name" value="Cbr1-like_FAD-bd_dom"/>
</dbReference>
<dbReference type="PROSITE" id="PS51384">
    <property type="entry name" value="FAD_FR"/>
    <property type="match status" value="1"/>
</dbReference>
<dbReference type="SUPFAM" id="SSF63380">
    <property type="entry name" value="Riboflavin synthase domain-like"/>
    <property type="match status" value="1"/>
</dbReference>
<dbReference type="InterPro" id="IPR039261">
    <property type="entry name" value="FNR_nucleotide-bd"/>
</dbReference>
<dbReference type="Gene3D" id="3.10.20.30">
    <property type="match status" value="1"/>
</dbReference>
<dbReference type="Proteomes" id="UP000031838">
    <property type="component" value="Chromosome 2"/>
</dbReference>
<dbReference type="KEGG" id="bgp:BGL_2c05780"/>
<evidence type="ECO:0000313" key="6">
    <source>
        <dbReference type="EMBL" id="AJK48662.1"/>
    </source>
</evidence>
<dbReference type="Pfam" id="PF00111">
    <property type="entry name" value="Fer2"/>
    <property type="match status" value="1"/>
</dbReference>
<dbReference type="PROSITE" id="PS51085">
    <property type="entry name" value="2FE2S_FER_2"/>
    <property type="match status" value="1"/>
</dbReference>
<dbReference type="GO" id="GO:0004497">
    <property type="term" value="F:monooxygenase activity"/>
    <property type="evidence" value="ECO:0007669"/>
    <property type="project" value="UniProtKB-KW"/>
</dbReference>
<dbReference type="Pfam" id="PF00175">
    <property type="entry name" value="NAD_binding_1"/>
    <property type="match status" value="1"/>
</dbReference>
<dbReference type="AlphaFoldDB" id="A0A0B6RTI7"/>
<keyword evidence="2" id="KW-0411">Iron-sulfur</keyword>
<keyword evidence="6" id="KW-0503">Monooxygenase</keyword>
<comment type="cofactor">
    <cofactor evidence="1">
        <name>FAD</name>
        <dbReference type="ChEBI" id="CHEBI:57692"/>
    </cofactor>
</comment>
<dbReference type="InterPro" id="IPR001041">
    <property type="entry name" value="2Fe-2S_ferredoxin-type"/>
</dbReference>
<keyword evidence="7" id="KW-1185">Reference proteome</keyword>
<dbReference type="HOGENOM" id="CLU_003827_7_0_4"/>
<dbReference type="PRINTS" id="PR00410">
    <property type="entry name" value="PHEHYDRXLASE"/>
</dbReference>
<dbReference type="PANTHER" id="PTHR47354:SF5">
    <property type="entry name" value="PROTEIN RFBI"/>
    <property type="match status" value="1"/>
</dbReference>
<dbReference type="InterPro" id="IPR001433">
    <property type="entry name" value="OxRdtase_FAD/NAD-bd"/>
</dbReference>
<dbReference type="InterPro" id="IPR006058">
    <property type="entry name" value="2Fe2S_fd_BS"/>
</dbReference>
<feature type="domain" description="FAD-binding FR-type" evidence="5">
    <location>
        <begin position="99"/>
        <end position="207"/>
    </location>
</feature>
<dbReference type="InterPro" id="IPR001709">
    <property type="entry name" value="Flavoprot_Pyr_Nucl_cyt_Rdtase"/>
</dbReference>
<evidence type="ECO:0000259" key="5">
    <source>
        <dbReference type="PROSITE" id="PS51384"/>
    </source>
</evidence>
<dbReference type="CDD" id="cd00207">
    <property type="entry name" value="fer2"/>
    <property type="match status" value="1"/>
</dbReference>
<evidence type="ECO:0000256" key="3">
    <source>
        <dbReference type="ARBA" id="ARBA00034078"/>
    </source>
</evidence>
<comment type="cofactor">
    <cofactor evidence="3">
        <name>[2Fe-2S] cluster</name>
        <dbReference type="ChEBI" id="CHEBI:190135"/>
    </cofactor>
</comment>
<name>A0A0B6RTI7_BURPL</name>
<dbReference type="RefSeq" id="WP_042627260.1">
    <property type="nucleotide sequence ID" value="NZ_CP002581.1"/>
</dbReference>
<dbReference type="InterPro" id="IPR012675">
    <property type="entry name" value="Beta-grasp_dom_sf"/>
</dbReference>
<evidence type="ECO:0000259" key="4">
    <source>
        <dbReference type="PROSITE" id="PS51085"/>
    </source>
</evidence>
<dbReference type="InterPro" id="IPR036010">
    <property type="entry name" value="2Fe-2S_ferredoxin-like_sf"/>
</dbReference>
<dbReference type="Pfam" id="PF00970">
    <property type="entry name" value="FAD_binding_6"/>
    <property type="match status" value="1"/>
</dbReference>
<dbReference type="SUPFAM" id="SSF52343">
    <property type="entry name" value="Ferredoxin reductase-like, C-terminal NADP-linked domain"/>
    <property type="match status" value="1"/>
</dbReference>
<dbReference type="SUPFAM" id="SSF54292">
    <property type="entry name" value="2Fe-2S ferredoxin-like"/>
    <property type="match status" value="1"/>
</dbReference>
<organism evidence="6 7">
    <name type="scientific">Burkholderia plantarii</name>
    <dbReference type="NCBI Taxonomy" id="41899"/>
    <lineage>
        <taxon>Bacteria</taxon>
        <taxon>Pseudomonadati</taxon>
        <taxon>Pseudomonadota</taxon>
        <taxon>Betaproteobacteria</taxon>
        <taxon>Burkholderiales</taxon>
        <taxon>Burkholderiaceae</taxon>
        <taxon>Burkholderia</taxon>
    </lineage>
</organism>
<feature type="domain" description="2Fe-2S ferredoxin-type" evidence="4">
    <location>
        <begin position="3"/>
        <end position="94"/>
    </location>
</feature>
<proteinExistence type="predicted"/>
<dbReference type="PRINTS" id="PR00371">
    <property type="entry name" value="FPNCR"/>
</dbReference>
<keyword evidence="2" id="KW-0001">2Fe-2S</keyword>
<accession>A0A0B6RTI7</accession>
<dbReference type="PANTHER" id="PTHR47354">
    <property type="entry name" value="NADH OXIDOREDUCTASE HCR"/>
    <property type="match status" value="1"/>
</dbReference>
<keyword evidence="2" id="KW-0479">Metal-binding</keyword>
<evidence type="ECO:0000256" key="1">
    <source>
        <dbReference type="ARBA" id="ARBA00001974"/>
    </source>
</evidence>
<dbReference type="Gene3D" id="2.40.30.10">
    <property type="entry name" value="Translation factors"/>
    <property type="match status" value="1"/>
</dbReference>
<dbReference type="EMBL" id="CP002581">
    <property type="protein sequence ID" value="AJK48662.1"/>
    <property type="molecule type" value="Genomic_DNA"/>
</dbReference>
<dbReference type="InterPro" id="IPR017938">
    <property type="entry name" value="Riboflavin_synthase-like_b-brl"/>
</dbReference>
<protein>
    <submittedName>
        <fullName evidence="6">Putative methane monooxygenase reductase</fullName>
    </submittedName>
</protein>
<dbReference type="InterPro" id="IPR050415">
    <property type="entry name" value="MRET"/>
</dbReference>